<dbReference type="GO" id="GO:0005829">
    <property type="term" value="C:cytosol"/>
    <property type="evidence" value="ECO:0007669"/>
    <property type="project" value="TreeGrafter"/>
</dbReference>
<dbReference type="Pfam" id="PF01029">
    <property type="entry name" value="NusB"/>
    <property type="match status" value="1"/>
</dbReference>
<dbReference type="GO" id="GO:0003723">
    <property type="term" value="F:RNA binding"/>
    <property type="evidence" value="ECO:0007669"/>
    <property type="project" value="UniProtKB-UniRule"/>
</dbReference>
<feature type="domain" description="NusB/RsmB/TIM44" evidence="7">
    <location>
        <begin position="39"/>
        <end position="172"/>
    </location>
</feature>
<keyword evidence="3 6" id="KW-0694">RNA-binding</keyword>
<keyword evidence="2 6" id="KW-0889">Transcription antitermination</keyword>
<evidence type="ECO:0000256" key="4">
    <source>
        <dbReference type="ARBA" id="ARBA00023015"/>
    </source>
</evidence>
<dbReference type="SUPFAM" id="SSF48013">
    <property type="entry name" value="NusB-like"/>
    <property type="match status" value="1"/>
</dbReference>
<evidence type="ECO:0000256" key="1">
    <source>
        <dbReference type="ARBA" id="ARBA00005952"/>
    </source>
</evidence>
<dbReference type="EMBL" id="VBSP01000008">
    <property type="protein sequence ID" value="TLQ48792.1"/>
    <property type="molecule type" value="Genomic_DNA"/>
</dbReference>
<sequence>MFTLCQLRLNLQNQTQILLKKLLKQLVKLLSKKVVKRREVRQVVVQTLYQMISAHKDLDINEAVAYALEAGVFPEEGYEGIDNEYFYELIEGVRSKETEIDKLIEPYLTGWSLDRIARIDLIILRVAFYEIFFVSKEEVPNNVAADEAIELSKFFSDDKSRQFVSGVVAKVLDDTKAEADNE</sequence>
<protein>
    <recommendedName>
        <fullName evidence="6">Transcription antitermination protein NusB</fullName>
    </recommendedName>
    <alternativeName>
        <fullName evidence="6">Antitermination factor NusB</fullName>
    </alternativeName>
</protein>
<dbReference type="AlphaFoldDB" id="A0A5R9EFD9"/>
<accession>A0A5R9EFD9</accession>
<evidence type="ECO:0000313" key="9">
    <source>
        <dbReference type="Proteomes" id="UP000306420"/>
    </source>
</evidence>
<comment type="caution">
    <text evidence="8">The sequence shown here is derived from an EMBL/GenBank/DDBJ whole genome shotgun (WGS) entry which is preliminary data.</text>
</comment>
<dbReference type="GO" id="GO:0031564">
    <property type="term" value="P:transcription antitermination"/>
    <property type="evidence" value="ECO:0007669"/>
    <property type="project" value="UniProtKB-KW"/>
</dbReference>
<dbReference type="InterPro" id="IPR035926">
    <property type="entry name" value="NusB-like_sf"/>
</dbReference>
<dbReference type="HAMAP" id="MF_00073">
    <property type="entry name" value="NusB"/>
    <property type="match status" value="1"/>
</dbReference>
<proteinExistence type="inferred from homology"/>
<comment type="similarity">
    <text evidence="1 6">Belongs to the NusB family.</text>
</comment>
<gene>
    <name evidence="6 8" type="primary">nusB</name>
    <name evidence="8" type="ORF">FEZ33_03840</name>
</gene>
<comment type="function">
    <text evidence="6">Involved in transcription antitermination. Required for transcription of ribosomal RNA (rRNA) genes. Binds specifically to the boxA antiterminator sequence of the ribosomal RNA (rrn) operons.</text>
</comment>
<evidence type="ECO:0000259" key="7">
    <source>
        <dbReference type="Pfam" id="PF01029"/>
    </source>
</evidence>
<dbReference type="InterPro" id="IPR011605">
    <property type="entry name" value="NusB_fam"/>
</dbReference>
<dbReference type="PANTHER" id="PTHR11078">
    <property type="entry name" value="N UTILIZATION SUBSTANCE PROTEIN B-RELATED"/>
    <property type="match status" value="1"/>
</dbReference>
<dbReference type="Gene3D" id="1.10.940.10">
    <property type="entry name" value="NusB-like"/>
    <property type="match status" value="1"/>
</dbReference>
<dbReference type="PANTHER" id="PTHR11078:SF3">
    <property type="entry name" value="ANTITERMINATION NUSB DOMAIN-CONTAINING PROTEIN"/>
    <property type="match status" value="1"/>
</dbReference>
<dbReference type="Proteomes" id="UP000306420">
    <property type="component" value="Unassembled WGS sequence"/>
</dbReference>
<dbReference type="GO" id="GO:0006353">
    <property type="term" value="P:DNA-templated transcription termination"/>
    <property type="evidence" value="ECO:0007669"/>
    <property type="project" value="UniProtKB-UniRule"/>
</dbReference>
<evidence type="ECO:0000313" key="8">
    <source>
        <dbReference type="EMBL" id="TLQ48792.1"/>
    </source>
</evidence>
<organism evidence="8 9">
    <name type="scientific">Ruoffia tabacinasalis</name>
    <dbReference type="NCBI Taxonomy" id="87458"/>
    <lineage>
        <taxon>Bacteria</taxon>
        <taxon>Bacillati</taxon>
        <taxon>Bacillota</taxon>
        <taxon>Bacilli</taxon>
        <taxon>Lactobacillales</taxon>
        <taxon>Aerococcaceae</taxon>
        <taxon>Ruoffia</taxon>
    </lineage>
</organism>
<dbReference type="InterPro" id="IPR006027">
    <property type="entry name" value="NusB_RsmB_TIM44"/>
</dbReference>
<dbReference type="NCBIfam" id="TIGR01951">
    <property type="entry name" value="nusB"/>
    <property type="match status" value="1"/>
</dbReference>
<evidence type="ECO:0000256" key="6">
    <source>
        <dbReference type="HAMAP-Rule" id="MF_00073"/>
    </source>
</evidence>
<evidence type="ECO:0000256" key="3">
    <source>
        <dbReference type="ARBA" id="ARBA00022884"/>
    </source>
</evidence>
<evidence type="ECO:0000256" key="5">
    <source>
        <dbReference type="ARBA" id="ARBA00023163"/>
    </source>
</evidence>
<evidence type="ECO:0000256" key="2">
    <source>
        <dbReference type="ARBA" id="ARBA00022814"/>
    </source>
</evidence>
<name>A0A5R9EFD9_9LACT</name>
<dbReference type="OrthoDB" id="9811381at2"/>
<reference evidence="8 9" key="1">
    <citation type="submission" date="2019-05" db="EMBL/GenBank/DDBJ databases">
        <title>The metagenome of a microbial culture collection derived from dairy environment covers the genomic content of the human microbiome.</title>
        <authorList>
            <person name="Roder T."/>
            <person name="Wuthrich D."/>
            <person name="Sattari Z."/>
            <person name="Von Ah U."/>
            <person name="Bar C."/>
            <person name="Ronchi F."/>
            <person name="Macpherson A.J."/>
            <person name="Ganal-Vonarburg S.C."/>
            <person name="Bruggmann R."/>
            <person name="Vergeres G."/>
        </authorList>
    </citation>
    <scope>NUCLEOTIDE SEQUENCE [LARGE SCALE GENOMIC DNA]</scope>
    <source>
        <strain evidence="8 9">FAM 24227</strain>
    </source>
</reference>
<keyword evidence="5 6" id="KW-0804">Transcription</keyword>
<keyword evidence="4 6" id="KW-0805">Transcription regulation</keyword>